<dbReference type="Gene3D" id="3.40.850.10">
    <property type="entry name" value="Kinesin motor domain"/>
    <property type="match status" value="1"/>
</dbReference>
<gene>
    <name evidence="2" type="ORF">BN1204_061635</name>
</gene>
<evidence type="ECO:0000313" key="2">
    <source>
        <dbReference type="EMBL" id="CEL70481.1"/>
    </source>
</evidence>
<proteinExistence type="predicted"/>
<name>A0A0F7UN95_NEOCL</name>
<feature type="region of interest" description="Disordered" evidence="1">
    <location>
        <begin position="248"/>
        <end position="269"/>
    </location>
</feature>
<accession>A0A0F7UN95</accession>
<dbReference type="InterPro" id="IPR027417">
    <property type="entry name" value="P-loop_NTPase"/>
</dbReference>
<reference evidence="2" key="1">
    <citation type="journal article" date="2015" name="PLoS ONE">
        <title>Comprehensive Evaluation of Toxoplasma gondii VEG and Neospora caninum LIV Genomes with Tachyzoite Stage Transcriptome and Proteome Defines Novel Transcript Features.</title>
        <authorList>
            <person name="Ramaprasad A."/>
            <person name="Mourier T."/>
            <person name="Naeem R."/>
            <person name="Malas T.B."/>
            <person name="Moussa E."/>
            <person name="Panigrahi A."/>
            <person name="Vermont S.J."/>
            <person name="Otto T.D."/>
            <person name="Wastling J."/>
            <person name="Pain A."/>
        </authorList>
    </citation>
    <scope>NUCLEOTIDE SEQUENCE</scope>
    <source>
        <strain evidence="2">Liverpool</strain>
    </source>
</reference>
<protein>
    <submittedName>
        <fullName evidence="2">Uncharacterized protein</fullName>
    </submittedName>
</protein>
<evidence type="ECO:0000256" key="1">
    <source>
        <dbReference type="SAM" id="MobiDB-lite"/>
    </source>
</evidence>
<organism evidence="2">
    <name type="scientific">Neospora caninum (strain Liverpool)</name>
    <dbReference type="NCBI Taxonomy" id="572307"/>
    <lineage>
        <taxon>Eukaryota</taxon>
        <taxon>Sar</taxon>
        <taxon>Alveolata</taxon>
        <taxon>Apicomplexa</taxon>
        <taxon>Conoidasida</taxon>
        <taxon>Coccidia</taxon>
        <taxon>Eucoccidiorida</taxon>
        <taxon>Eimeriorina</taxon>
        <taxon>Sarcocystidae</taxon>
        <taxon>Neospora</taxon>
    </lineage>
</organism>
<dbReference type="SUPFAM" id="SSF52540">
    <property type="entry name" value="P-loop containing nucleoside triphosphate hydrolases"/>
    <property type="match status" value="1"/>
</dbReference>
<dbReference type="AlphaFoldDB" id="A0A0F7UN95"/>
<dbReference type="InterPro" id="IPR036961">
    <property type="entry name" value="Kinesin_motor_dom_sf"/>
</dbReference>
<sequence>MSTPRATGEPLGGPENQQQLLLRPCSDPPFISIWTGKALVVFPFTDVIDLKHKAGNGSPTWGIASAGGVPEISTTTSLEETQLPHAAKSSCHTSADYFFPHSFAPVDNLFNRMCSSSQSEQSGEGTEVYSWVNAECGINQNMLNAEHLPLSPINHRHSRECCSGYAAALATGGIGNQSTPAAPADDLSLSQPPGCPLTNNGVDGVIPASVESVVILGPVGSGKTFVRTHAMKYAVWRYYKSVRARGPSVEGNTAASSPGVPADASDPESLEGLENEIVEACNQLAAMNILIRAFLHAPVPSNSSSTRCCLIVEMRLAWRSTVTPLQLSGGFRGGREKIQLRLYPILLAPGGLAKPLAGERKSFHIFELLSDIMENPKREGYSDRRFADSAGPIVSDLTTPLLTEEIRQAAWLRKALHNNLGAFPRLSASGAVAGQRNIPPDREDDRWPIETTTGSALVRWALRTVGFTREEMSYLFRLLQVIQTLGDLDFRDNLATSPAHKANAPRLQESDEQLQLLGNFYGRCEVSVNKTLFASYKDQQNFPLLMNSLELPQE</sequence>
<dbReference type="EMBL" id="LN714487">
    <property type="protein sequence ID" value="CEL70481.1"/>
    <property type="molecule type" value="Genomic_DNA"/>
</dbReference>